<proteinExistence type="predicted"/>
<dbReference type="Proteomes" id="UP001472677">
    <property type="component" value="Unassembled WGS sequence"/>
</dbReference>
<comment type="caution">
    <text evidence="1">The sequence shown here is derived from an EMBL/GenBank/DDBJ whole genome shotgun (WGS) entry which is preliminary data.</text>
</comment>
<evidence type="ECO:0000313" key="1">
    <source>
        <dbReference type="EMBL" id="KAK8558632.1"/>
    </source>
</evidence>
<dbReference type="EMBL" id="JBBPBM010000015">
    <property type="protein sequence ID" value="KAK8558632.1"/>
    <property type="molecule type" value="Genomic_DNA"/>
</dbReference>
<accession>A0ABR2EDB3</accession>
<keyword evidence="2" id="KW-1185">Reference proteome</keyword>
<sequence>MRVASTSMGPAGKVILEGANKGFKVKKLMDSKVARPNIVEWVKSAHARIDHHNESGVEHDPYNEVMLDSGDQLMDRLGGDQ</sequence>
<protein>
    <submittedName>
        <fullName evidence="1">Uncharacterized protein</fullName>
    </submittedName>
</protein>
<gene>
    <name evidence="1" type="ORF">V6N12_041932</name>
</gene>
<reference evidence="1 2" key="1">
    <citation type="journal article" date="2024" name="G3 (Bethesda)">
        <title>Genome assembly of Hibiscus sabdariffa L. provides insights into metabolisms of medicinal natural products.</title>
        <authorList>
            <person name="Kim T."/>
        </authorList>
    </citation>
    <scope>NUCLEOTIDE SEQUENCE [LARGE SCALE GENOMIC DNA]</scope>
    <source>
        <strain evidence="1">TK-2024</strain>
        <tissue evidence="1">Old leaves</tissue>
    </source>
</reference>
<name>A0ABR2EDB3_9ROSI</name>
<evidence type="ECO:0000313" key="2">
    <source>
        <dbReference type="Proteomes" id="UP001472677"/>
    </source>
</evidence>
<organism evidence="1 2">
    <name type="scientific">Hibiscus sabdariffa</name>
    <name type="common">roselle</name>
    <dbReference type="NCBI Taxonomy" id="183260"/>
    <lineage>
        <taxon>Eukaryota</taxon>
        <taxon>Viridiplantae</taxon>
        <taxon>Streptophyta</taxon>
        <taxon>Embryophyta</taxon>
        <taxon>Tracheophyta</taxon>
        <taxon>Spermatophyta</taxon>
        <taxon>Magnoliopsida</taxon>
        <taxon>eudicotyledons</taxon>
        <taxon>Gunneridae</taxon>
        <taxon>Pentapetalae</taxon>
        <taxon>rosids</taxon>
        <taxon>malvids</taxon>
        <taxon>Malvales</taxon>
        <taxon>Malvaceae</taxon>
        <taxon>Malvoideae</taxon>
        <taxon>Hibiscus</taxon>
    </lineage>
</organism>